<dbReference type="GeneID" id="38667471"/>
<dbReference type="RefSeq" id="WP_126450883.1">
    <property type="nucleotide sequence ID" value="NZ_AP018553.1"/>
</dbReference>
<dbReference type="Proteomes" id="UP000276741">
    <property type="component" value="Chromosome"/>
</dbReference>
<dbReference type="EMBL" id="BMQS01000030">
    <property type="protein sequence ID" value="GGU04733.1"/>
    <property type="molecule type" value="Genomic_DNA"/>
</dbReference>
<reference evidence="2" key="4">
    <citation type="submission" date="2020-09" db="EMBL/GenBank/DDBJ databases">
        <authorList>
            <person name="Sun Q."/>
            <person name="Ohkuma M."/>
        </authorList>
    </citation>
    <scope>NUCLEOTIDE SEQUENCE</scope>
    <source>
        <strain evidence="2">JCM 31740</strain>
    </source>
</reference>
<organism evidence="1 3">
    <name type="scientific">Sulfodiicoccus acidiphilus</name>
    <dbReference type="NCBI Taxonomy" id="1670455"/>
    <lineage>
        <taxon>Archaea</taxon>
        <taxon>Thermoproteota</taxon>
        <taxon>Thermoprotei</taxon>
        <taxon>Sulfolobales</taxon>
        <taxon>Sulfolobaceae</taxon>
        <taxon>Sulfodiicoccus</taxon>
    </lineage>
</organism>
<dbReference type="Proteomes" id="UP000616143">
    <property type="component" value="Unassembled WGS sequence"/>
</dbReference>
<keyword evidence="3" id="KW-1185">Reference proteome</keyword>
<gene>
    <name evidence="2" type="ORF">GCM10007116_21680</name>
    <name evidence="1" type="ORF">HS1genome_2005</name>
</gene>
<name>A0A348B614_9CREN</name>
<evidence type="ECO:0000313" key="2">
    <source>
        <dbReference type="EMBL" id="GGU04733.1"/>
    </source>
</evidence>
<sequence length="85" mass="10088">MGDNLIFVDEPKSSGRDLFGKENELRDMDSMGTRNRMALVVGERWIGKTFFHPSPVQMWVSRRVSRTFRCRWGSSRWGEFEWVFP</sequence>
<protein>
    <recommendedName>
        <fullName evidence="4">ATPase domain-containing protein</fullName>
    </recommendedName>
</protein>
<reference evidence="3" key="2">
    <citation type="submission" date="2018-04" db="EMBL/GenBank/DDBJ databases">
        <title>Complete genome sequence of Sulfodiicoccus acidiphilus strain HS-1.</title>
        <authorList>
            <person name="Sakai H.D."/>
            <person name="Kurosawa N."/>
        </authorList>
    </citation>
    <scope>NUCLEOTIDE SEQUENCE [LARGE SCALE GENOMIC DNA]</scope>
    <source>
        <strain evidence="3">HS-1</strain>
    </source>
</reference>
<accession>A0A348B614</accession>
<dbReference type="InterPro" id="IPR027417">
    <property type="entry name" value="P-loop_NTPase"/>
</dbReference>
<reference evidence="1" key="3">
    <citation type="journal article" date="2019" name="BMC Res. Notes">
        <title>Complete genome sequence of the Sulfodiicoccus acidiphilus strain HS-1T, the first crenarchaeon that lacks polB3, isolated from an acidic hot spring in Ohwaku-dani, Hakone, Japan.</title>
        <authorList>
            <person name="Sakai H.D."/>
            <person name="Kurosawa N."/>
        </authorList>
    </citation>
    <scope>NUCLEOTIDE SEQUENCE</scope>
    <source>
        <strain evidence="1">HS-1</strain>
    </source>
</reference>
<reference evidence="2" key="1">
    <citation type="journal article" date="2014" name="Int. J. Syst. Evol. Microbiol.">
        <title>Complete genome sequence of Corynebacterium casei LMG S-19264T (=DSM 44701T), isolated from a smear-ripened cheese.</title>
        <authorList>
            <consortium name="US DOE Joint Genome Institute (JGI-PGF)"/>
            <person name="Walter F."/>
            <person name="Albersmeier A."/>
            <person name="Kalinowski J."/>
            <person name="Ruckert C."/>
        </authorList>
    </citation>
    <scope>NUCLEOTIDE SEQUENCE</scope>
    <source>
        <strain evidence="2">JCM 31740</strain>
    </source>
</reference>
<dbReference type="KEGG" id="sacd:HS1genome_2005"/>
<dbReference type="Gene3D" id="3.40.50.300">
    <property type="entry name" value="P-loop containing nucleotide triphosphate hydrolases"/>
    <property type="match status" value="1"/>
</dbReference>
<dbReference type="EMBL" id="AP018553">
    <property type="protein sequence ID" value="BBD73616.1"/>
    <property type="molecule type" value="Genomic_DNA"/>
</dbReference>
<evidence type="ECO:0008006" key="4">
    <source>
        <dbReference type="Google" id="ProtNLM"/>
    </source>
</evidence>
<evidence type="ECO:0000313" key="3">
    <source>
        <dbReference type="Proteomes" id="UP000276741"/>
    </source>
</evidence>
<dbReference type="AlphaFoldDB" id="A0A348B614"/>
<proteinExistence type="predicted"/>
<evidence type="ECO:0000313" key="1">
    <source>
        <dbReference type="EMBL" id="BBD73616.1"/>
    </source>
</evidence>